<feature type="compositionally biased region" description="Polar residues" evidence="5">
    <location>
        <begin position="385"/>
        <end position="400"/>
    </location>
</feature>
<dbReference type="InterPro" id="IPR001245">
    <property type="entry name" value="Ser-Thr/Tyr_kinase_cat_dom"/>
</dbReference>
<feature type="compositionally biased region" description="Low complexity" evidence="5">
    <location>
        <begin position="294"/>
        <end position="305"/>
    </location>
</feature>
<protein>
    <recommendedName>
        <fullName evidence="6">Protein kinase domain-containing protein</fullName>
    </recommendedName>
</protein>
<organism evidence="7 8">
    <name type="scientific">Marasmius crinis-equi</name>
    <dbReference type="NCBI Taxonomy" id="585013"/>
    <lineage>
        <taxon>Eukaryota</taxon>
        <taxon>Fungi</taxon>
        <taxon>Dikarya</taxon>
        <taxon>Basidiomycota</taxon>
        <taxon>Agaricomycotina</taxon>
        <taxon>Agaricomycetes</taxon>
        <taxon>Agaricomycetidae</taxon>
        <taxon>Agaricales</taxon>
        <taxon>Marasmiineae</taxon>
        <taxon>Marasmiaceae</taxon>
        <taxon>Marasmius</taxon>
    </lineage>
</organism>
<evidence type="ECO:0000256" key="4">
    <source>
        <dbReference type="ARBA" id="ARBA00022840"/>
    </source>
</evidence>
<keyword evidence="4" id="KW-0067">ATP-binding</keyword>
<dbReference type="PANTHER" id="PTHR44329:SF288">
    <property type="entry name" value="MITOGEN-ACTIVATED PROTEIN KINASE KINASE KINASE 20"/>
    <property type="match status" value="1"/>
</dbReference>
<keyword evidence="2" id="KW-0547">Nucleotide-binding</keyword>
<dbReference type="InterPro" id="IPR011989">
    <property type="entry name" value="ARM-like"/>
</dbReference>
<evidence type="ECO:0000256" key="3">
    <source>
        <dbReference type="ARBA" id="ARBA00022777"/>
    </source>
</evidence>
<name>A0ABR3FKF2_9AGAR</name>
<dbReference type="Gene3D" id="1.10.510.10">
    <property type="entry name" value="Transferase(Phosphotransferase) domain 1"/>
    <property type="match status" value="1"/>
</dbReference>
<feature type="domain" description="Protein kinase" evidence="6">
    <location>
        <begin position="1"/>
        <end position="259"/>
    </location>
</feature>
<feature type="compositionally biased region" description="Polar residues" evidence="5">
    <location>
        <begin position="441"/>
        <end position="462"/>
    </location>
</feature>
<dbReference type="Pfam" id="PF07714">
    <property type="entry name" value="PK_Tyr_Ser-Thr"/>
    <property type="match status" value="1"/>
</dbReference>
<dbReference type="SUPFAM" id="SSF56112">
    <property type="entry name" value="Protein kinase-like (PK-like)"/>
    <property type="match status" value="1"/>
</dbReference>
<keyword evidence="3" id="KW-0418">Kinase</keyword>
<dbReference type="SUPFAM" id="SSF48371">
    <property type="entry name" value="ARM repeat"/>
    <property type="match status" value="1"/>
</dbReference>
<dbReference type="EMBL" id="JBAHYK010000279">
    <property type="protein sequence ID" value="KAL0575728.1"/>
    <property type="molecule type" value="Genomic_DNA"/>
</dbReference>
<keyword evidence="1" id="KW-0808">Transferase</keyword>
<evidence type="ECO:0000256" key="2">
    <source>
        <dbReference type="ARBA" id="ARBA00022741"/>
    </source>
</evidence>
<feature type="compositionally biased region" description="Basic residues" evidence="5">
    <location>
        <begin position="406"/>
        <end position="418"/>
    </location>
</feature>
<dbReference type="Gene3D" id="1.25.10.10">
    <property type="entry name" value="Leucine-rich Repeat Variant"/>
    <property type="match status" value="1"/>
</dbReference>
<sequence length="900" mass="97655">MIRPEDVDLDGTQTLDKRARVYKANLVRQGEKALTVAVKVLSQNELVTSKILAERGRTWLNLNHPNLLKILGVSNQYADPLFVVSEYHQHGNLPDYLSRNPFTNRPQLVVEIARGMQYLHSCGVVHGRLKTSDILVTDDGRACVADYDMVEVQPSESSEAHRYFSPEAWKGVISRPSDVYAFAMCAFEVFSSVPPWGDLSEKHIYRLVVHENVRPSRLTRAQSTLTGLTESMWCIIEESWQSEARFRPTFDIIAKMWSIDEVSVGPGLQRSISLASRPVLSPVNTTNFPPAYQPTSPNTTSPITPFASKTPISAGIRPLPSLPSFKPSLPPDSGYVTPLHPPLTPSSSVTDSQPSPTPTDRHLPLPMTPSPVRRPQKFPERPRTADTTAPKATNSSTSHYEPNPHVRVRRAASARPVRRVATAHTGSSSSNESHVRRPGGSASTATNMSPIMETNGSAKAEDSNTVYSGAGPVILAGALQSVVQEEDRDDTLIDDYLLKIYRQAHSSESIVSKFVAAGTVPILVTLLKWRSDAGEEGLDSLIPVLITLGTLAQDPITSNIMLRTNASNTIMELFLSPSDPIAVLSVWCLTRATHNVETATGLVKRGLPKLILKYGLRKRQRRPLVARYAAWCLGNLIHSDLTAELFCSPEHLTEVLQYLEQCSMPGTPSEDTCSALFLLARVSRSVKIAKELTGAGCIRHLAHHLKTSNNPDILRWSARAVGCLMRPNSGEMAKALLRAGVASGLARLPRVLPTDEVMPLGCFAFAIQRFSYAEWGGGTRKTLVDAGVVDSLLGALRNAAEVPSPKIHVELALAVSALGDVGGSSVRKEITNAGGLMILKKLASVAGPGTEIAKTCNMAVTSIAGNIFTRHAASARTALSHSWSGGCPEYQPPCPLMLPG</sequence>
<reference evidence="7 8" key="1">
    <citation type="submission" date="2024-02" db="EMBL/GenBank/DDBJ databases">
        <title>A draft genome for the cacao thread blight pathogen Marasmius crinis-equi.</title>
        <authorList>
            <person name="Cohen S.P."/>
            <person name="Baruah I.K."/>
            <person name="Amoako-Attah I."/>
            <person name="Bukari Y."/>
            <person name="Meinhardt L.W."/>
            <person name="Bailey B.A."/>
        </authorList>
    </citation>
    <scope>NUCLEOTIDE SEQUENCE [LARGE SCALE GENOMIC DNA]</scope>
    <source>
        <strain evidence="7 8">GH-76</strain>
    </source>
</reference>
<feature type="compositionally biased region" description="Low complexity" evidence="5">
    <location>
        <begin position="318"/>
        <end position="327"/>
    </location>
</feature>
<keyword evidence="8" id="KW-1185">Reference proteome</keyword>
<evidence type="ECO:0000256" key="1">
    <source>
        <dbReference type="ARBA" id="ARBA00022679"/>
    </source>
</evidence>
<dbReference type="Proteomes" id="UP001465976">
    <property type="component" value="Unassembled WGS sequence"/>
</dbReference>
<dbReference type="InterPro" id="IPR016024">
    <property type="entry name" value="ARM-type_fold"/>
</dbReference>
<evidence type="ECO:0000259" key="6">
    <source>
        <dbReference type="PROSITE" id="PS50011"/>
    </source>
</evidence>
<proteinExistence type="predicted"/>
<feature type="region of interest" description="Disordered" evidence="5">
    <location>
        <begin position="286"/>
        <end position="462"/>
    </location>
</feature>
<dbReference type="InterPro" id="IPR051681">
    <property type="entry name" value="Ser/Thr_Kinases-Pseudokinases"/>
</dbReference>
<dbReference type="PANTHER" id="PTHR44329">
    <property type="entry name" value="SERINE/THREONINE-PROTEIN KINASE TNNI3K-RELATED"/>
    <property type="match status" value="1"/>
</dbReference>
<evidence type="ECO:0000313" key="8">
    <source>
        <dbReference type="Proteomes" id="UP001465976"/>
    </source>
</evidence>
<dbReference type="InterPro" id="IPR000719">
    <property type="entry name" value="Prot_kinase_dom"/>
</dbReference>
<evidence type="ECO:0000256" key="5">
    <source>
        <dbReference type="SAM" id="MobiDB-lite"/>
    </source>
</evidence>
<dbReference type="InterPro" id="IPR011009">
    <property type="entry name" value="Kinase-like_dom_sf"/>
</dbReference>
<accession>A0ABR3FKF2</accession>
<dbReference type="PROSITE" id="PS50011">
    <property type="entry name" value="PROTEIN_KINASE_DOM"/>
    <property type="match status" value="1"/>
</dbReference>
<comment type="caution">
    <text evidence="7">The sequence shown here is derived from an EMBL/GenBank/DDBJ whole genome shotgun (WGS) entry which is preliminary data.</text>
</comment>
<evidence type="ECO:0000313" key="7">
    <source>
        <dbReference type="EMBL" id="KAL0575728.1"/>
    </source>
</evidence>
<gene>
    <name evidence="7" type="ORF">V5O48_006241</name>
</gene>